<sequence length="206" mass="23479">MGRWLREEKRRFNYQDHLIGIDKSGKRVLKKKLVVGRVSNVHLEVPVGTYATADAEWHEGHGDCLYLPRLGIQHSLPPILVEVQNVVNTAFMTRSVRYCQQIHTLHGRLPILVIFCVDKLTPAAILSKFKLVESSTSTYTLQHHDFWAKSVYLIKKPSISLDGDGQLHPLEAVGSFLSQKCPTLHGHPYTDNPVIRTLYEVVKQEY</sequence>
<proteinExistence type="predicted"/>
<dbReference type="EMBL" id="MCGN01000001">
    <property type="protein sequence ID" value="ORZ03819.1"/>
    <property type="molecule type" value="Genomic_DNA"/>
</dbReference>
<evidence type="ECO:0000313" key="1">
    <source>
        <dbReference type="EMBL" id="ORZ03819.1"/>
    </source>
</evidence>
<dbReference type="OMA" id="EWHEGHG"/>
<reference evidence="1 2" key="1">
    <citation type="submission" date="2016-07" db="EMBL/GenBank/DDBJ databases">
        <title>Pervasive Adenine N6-methylation of Active Genes in Fungi.</title>
        <authorList>
            <consortium name="DOE Joint Genome Institute"/>
            <person name="Mondo S.J."/>
            <person name="Dannebaum R.O."/>
            <person name="Kuo R.C."/>
            <person name="Labutti K."/>
            <person name="Haridas S."/>
            <person name="Kuo A."/>
            <person name="Salamov A."/>
            <person name="Ahrendt S.R."/>
            <person name="Lipzen A."/>
            <person name="Sullivan W."/>
            <person name="Andreopoulos W.B."/>
            <person name="Clum A."/>
            <person name="Lindquist E."/>
            <person name="Daum C."/>
            <person name="Ramamoorthy G.K."/>
            <person name="Gryganskyi A."/>
            <person name="Culley D."/>
            <person name="Magnuson J.K."/>
            <person name="James T.Y."/>
            <person name="O'Malley M.A."/>
            <person name="Stajich J.E."/>
            <person name="Spatafora J.W."/>
            <person name="Visel A."/>
            <person name="Grigoriev I.V."/>
        </authorList>
    </citation>
    <scope>NUCLEOTIDE SEQUENCE [LARGE SCALE GENOMIC DNA]</scope>
    <source>
        <strain evidence="1 2">NRRL 2496</strain>
    </source>
</reference>
<keyword evidence="2" id="KW-1185">Reference proteome</keyword>
<organism evidence="1 2">
    <name type="scientific">Syncephalastrum racemosum</name>
    <name type="common">Filamentous fungus</name>
    <dbReference type="NCBI Taxonomy" id="13706"/>
    <lineage>
        <taxon>Eukaryota</taxon>
        <taxon>Fungi</taxon>
        <taxon>Fungi incertae sedis</taxon>
        <taxon>Mucoromycota</taxon>
        <taxon>Mucoromycotina</taxon>
        <taxon>Mucoromycetes</taxon>
        <taxon>Mucorales</taxon>
        <taxon>Syncephalastraceae</taxon>
        <taxon>Syncephalastrum</taxon>
    </lineage>
</organism>
<name>A0A1X2HW83_SYNRA</name>
<dbReference type="AlphaFoldDB" id="A0A1X2HW83"/>
<dbReference type="InParanoid" id="A0A1X2HW83"/>
<protein>
    <submittedName>
        <fullName evidence="1">Uncharacterized protein</fullName>
    </submittedName>
</protein>
<comment type="caution">
    <text evidence="1">The sequence shown here is derived from an EMBL/GenBank/DDBJ whole genome shotgun (WGS) entry which is preliminary data.</text>
</comment>
<dbReference type="Proteomes" id="UP000242180">
    <property type="component" value="Unassembled WGS sequence"/>
</dbReference>
<gene>
    <name evidence="1" type="ORF">BCR43DRAFT_560420</name>
</gene>
<dbReference type="OrthoDB" id="2233065at2759"/>
<accession>A0A1X2HW83</accession>
<evidence type="ECO:0000313" key="2">
    <source>
        <dbReference type="Proteomes" id="UP000242180"/>
    </source>
</evidence>